<gene>
    <name evidence="2" type="ordered locus">MTES_1324</name>
</gene>
<dbReference type="KEGG" id="mts:MTES_1324"/>
<accession>E8N7N2</accession>
<reference evidence="2 3" key="1">
    <citation type="journal article" date="2011" name="J. Bacteriol.">
        <title>Genome sequence of Microbacterium testaceum StLB037, an N-acylhomoserine lactone-degrading bacterium isolated from potato leaves.</title>
        <authorList>
            <person name="Morohoshi T."/>
            <person name="Wang W.-Z."/>
            <person name="Someya N."/>
            <person name="Ikeda T."/>
        </authorList>
    </citation>
    <scope>NUCLEOTIDE SEQUENCE [LARGE SCALE GENOMIC DNA]</scope>
    <source>
        <strain evidence="2 3">StLB037</strain>
    </source>
</reference>
<dbReference type="AlphaFoldDB" id="E8N7N2"/>
<feature type="transmembrane region" description="Helical" evidence="1">
    <location>
        <begin position="7"/>
        <end position="31"/>
    </location>
</feature>
<evidence type="ECO:0000313" key="3">
    <source>
        <dbReference type="Proteomes" id="UP000008975"/>
    </source>
</evidence>
<evidence type="ECO:0000256" key="1">
    <source>
        <dbReference type="SAM" id="Phobius"/>
    </source>
</evidence>
<feature type="transmembrane region" description="Helical" evidence="1">
    <location>
        <begin position="51"/>
        <end position="73"/>
    </location>
</feature>
<proteinExistence type="predicted"/>
<dbReference type="Proteomes" id="UP000008975">
    <property type="component" value="Chromosome"/>
</dbReference>
<dbReference type="HOGENOM" id="CLU_2024082_0_0_11"/>
<evidence type="ECO:0000313" key="2">
    <source>
        <dbReference type="EMBL" id="BAJ74288.1"/>
    </source>
</evidence>
<protein>
    <submittedName>
        <fullName evidence="2">Uncharacterized protein</fullName>
    </submittedName>
</protein>
<keyword evidence="1" id="KW-0812">Transmembrane</keyword>
<name>E8N7N2_MICTS</name>
<dbReference type="OrthoDB" id="5084184at2"/>
<sequence>MRIVGGIVLVVVAIVVGLFGALMLGASGLSWAGPGLTVIPYSDSDDGERAIGIGMGVVALGSWALLTLAGFFVARGRTRTRSSRVVAGGLVAVSVVVVVGATIFLTSTPPPVIENPPPWNRA</sequence>
<organism evidence="2 3">
    <name type="scientific">Microbacterium testaceum (strain StLB037)</name>
    <dbReference type="NCBI Taxonomy" id="979556"/>
    <lineage>
        <taxon>Bacteria</taxon>
        <taxon>Bacillati</taxon>
        <taxon>Actinomycetota</taxon>
        <taxon>Actinomycetes</taxon>
        <taxon>Micrococcales</taxon>
        <taxon>Microbacteriaceae</taxon>
        <taxon>Microbacterium</taxon>
    </lineage>
</organism>
<reference key="2">
    <citation type="submission" date="2011-02" db="EMBL/GenBank/DDBJ databases">
        <title>Genome sequence of Microbacterium testaceum StLB037.</title>
        <authorList>
            <person name="Morohoshi T."/>
            <person name="Wang W.Z."/>
            <person name="Someya N."/>
            <person name="Ikeda T."/>
        </authorList>
    </citation>
    <scope>NUCLEOTIDE SEQUENCE</scope>
    <source>
        <strain>StLB037</strain>
    </source>
</reference>
<dbReference type="EMBL" id="AP012052">
    <property type="protein sequence ID" value="BAJ74288.1"/>
    <property type="molecule type" value="Genomic_DNA"/>
</dbReference>
<dbReference type="RefSeq" id="WP_013584413.1">
    <property type="nucleotide sequence ID" value="NC_015125.1"/>
</dbReference>
<keyword evidence="1" id="KW-1133">Transmembrane helix</keyword>
<feature type="transmembrane region" description="Helical" evidence="1">
    <location>
        <begin position="85"/>
        <end position="105"/>
    </location>
</feature>
<keyword evidence="1" id="KW-0472">Membrane</keyword>
<dbReference type="STRING" id="979556.MTES_1324"/>